<proteinExistence type="inferred from homology"/>
<dbReference type="CDD" id="cd04275">
    <property type="entry name" value="ZnMc_pappalysin_like"/>
    <property type="match status" value="1"/>
</dbReference>
<dbReference type="PANTHER" id="PTHR47466">
    <property type="match status" value="1"/>
</dbReference>
<feature type="chain" id="PRO_5035430093" evidence="10">
    <location>
        <begin position="17"/>
        <end position="277"/>
    </location>
</feature>
<accession>A0A8K0TL29</accession>
<evidence type="ECO:0000256" key="2">
    <source>
        <dbReference type="ARBA" id="ARBA00008721"/>
    </source>
</evidence>
<dbReference type="AlphaFoldDB" id="A0A8K0TL29"/>
<keyword evidence="6" id="KW-0378">Hydrolase</keyword>
<dbReference type="InterPro" id="IPR024079">
    <property type="entry name" value="MetalloPept_cat_dom_sf"/>
</dbReference>
<dbReference type="GO" id="GO:0006508">
    <property type="term" value="P:proteolysis"/>
    <property type="evidence" value="ECO:0007669"/>
    <property type="project" value="UniProtKB-KW"/>
</dbReference>
<evidence type="ECO:0000259" key="11">
    <source>
        <dbReference type="Pfam" id="PF05572"/>
    </source>
</evidence>
<dbReference type="SUPFAM" id="SSF55486">
    <property type="entry name" value="Metalloproteases ('zincins'), catalytic domain"/>
    <property type="match status" value="1"/>
</dbReference>
<evidence type="ECO:0000256" key="9">
    <source>
        <dbReference type="ARBA" id="ARBA00023157"/>
    </source>
</evidence>
<evidence type="ECO:0000313" key="13">
    <source>
        <dbReference type="Proteomes" id="UP000813385"/>
    </source>
</evidence>
<comment type="similarity">
    <text evidence="2">Belongs to the peptidase M43B family.</text>
</comment>
<evidence type="ECO:0000256" key="6">
    <source>
        <dbReference type="ARBA" id="ARBA00022801"/>
    </source>
</evidence>
<name>A0A8K0TL29_9PEZI</name>
<sequence length="277" mass="29863">MLTKLCFAGLLAAAAAKRCGTTPPSAEVRARARFQSARFTSKNQTAEPALIPTFVHVLAINETVEGGWVSEEDIKAQIDVMQADYGPSSISFDLKGFNHTINADWAQDLDGEEMRRTLYAGGHDTLNLYLLQNVGGALGYCTIPSDHPPNSTNFFMDGCTILSSSLPGGSLEGFNLGRTATHEVGHWLNLWHTFEGACTAEGDGIADTPASLEETEGCPVGRDSCPDMPGLDPIHNFMDYSDDACMSEFTPDQAQRMHAGWQTRLSGVKNAKRGSDA</sequence>
<keyword evidence="8 12" id="KW-0482">Metalloprotease</keyword>
<dbReference type="Gene3D" id="3.40.390.10">
    <property type="entry name" value="Collagenase (Catalytic Domain)"/>
    <property type="match status" value="1"/>
</dbReference>
<evidence type="ECO:0000256" key="7">
    <source>
        <dbReference type="ARBA" id="ARBA00022833"/>
    </source>
</evidence>
<feature type="domain" description="Peptidase M43 pregnancy-associated plasma-A" evidence="11">
    <location>
        <begin position="178"/>
        <end position="259"/>
    </location>
</feature>
<dbReference type="GO" id="GO:0046872">
    <property type="term" value="F:metal ion binding"/>
    <property type="evidence" value="ECO:0007669"/>
    <property type="project" value="UniProtKB-KW"/>
</dbReference>
<feature type="signal peptide" evidence="10">
    <location>
        <begin position="1"/>
        <end position="16"/>
    </location>
</feature>
<evidence type="ECO:0000256" key="5">
    <source>
        <dbReference type="ARBA" id="ARBA00022729"/>
    </source>
</evidence>
<evidence type="ECO:0000313" key="12">
    <source>
        <dbReference type="EMBL" id="KAH7368811.1"/>
    </source>
</evidence>
<dbReference type="InterPro" id="IPR008754">
    <property type="entry name" value="Peptidase_M43"/>
</dbReference>
<dbReference type="PANTHER" id="PTHR47466:SF1">
    <property type="entry name" value="METALLOPROTEASE MEP1 (AFU_ORTHOLOGUE AFUA_1G07730)-RELATED"/>
    <property type="match status" value="1"/>
</dbReference>
<organism evidence="12 13">
    <name type="scientific">Plectosphaerella cucumerina</name>
    <dbReference type="NCBI Taxonomy" id="40658"/>
    <lineage>
        <taxon>Eukaryota</taxon>
        <taxon>Fungi</taxon>
        <taxon>Dikarya</taxon>
        <taxon>Ascomycota</taxon>
        <taxon>Pezizomycotina</taxon>
        <taxon>Sordariomycetes</taxon>
        <taxon>Hypocreomycetidae</taxon>
        <taxon>Glomerellales</taxon>
        <taxon>Plectosphaerellaceae</taxon>
        <taxon>Plectosphaerella</taxon>
    </lineage>
</organism>
<dbReference type="OrthoDB" id="536211at2759"/>
<dbReference type="GO" id="GO:0008237">
    <property type="term" value="F:metallopeptidase activity"/>
    <property type="evidence" value="ECO:0007669"/>
    <property type="project" value="UniProtKB-KW"/>
</dbReference>
<dbReference type="Pfam" id="PF05572">
    <property type="entry name" value="Peptidase_M43"/>
    <property type="match status" value="1"/>
</dbReference>
<evidence type="ECO:0000256" key="10">
    <source>
        <dbReference type="SAM" id="SignalP"/>
    </source>
</evidence>
<keyword evidence="4" id="KW-0479">Metal-binding</keyword>
<evidence type="ECO:0000256" key="1">
    <source>
        <dbReference type="ARBA" id="ARBA00003174"/>
    </source>
</evidence>
<evidence type="ECO:0000256" key="8">
    <source>
        <dbReference type="ARBA" id="ARBA00023049"/>
    </source>
</evidence>
<dbReference type="EMBL" id="JAGPXD010000002">
    <property type="protein sequence ID" value="KAH7368811.1"/>
    <property type="molecule type" value="Genomic_DNA"/>
</dbReference>
<gene>
    <name evidence="12" type="ORF">B0T11DRAFT_296411</name>
</gene>
<comment type="function">
    <text evidence="1">Secreted metalloproteinase that allows assimilation of proteinaceous substrates.</text>
</comment>
<reference evidence="12" key="1">
    <citation type="journal article" date="2021" name="Nat. Commun.">
        <title>Genetic determinants of endophytism in the Arabidopsis root mycobiome.</title>
        <authorList>
            <person name="Mesny F."/>
            <person name="Miyauchi S."/>
            <person name="Thiergart T."/>
            <person name="Pickel B."/>
            <person name="Atanasova L."/>
            <person name="Karlsson M."/>
            <person name="Huettel B."/>
            <person name="Barry K.W."/>
            <person name="Haridas S."/>
            <person name="Chen C."/>
            <person name="Bauer D."/>
            <person name="Andreopoulos W."/>
            <person name="Pangilinan J."/>
            <person name="LaButti K."/>
            <person name="Riley R."/>
            <person name="Lipzen A."/>
            <person name="Clum A."/>
            <person name="Drula E."/>
            <person name="Henrissat B."/>
            <person name="Kohler A."/>
            <person name="Grigoriev I.V."/>
            <person name="Martin F.M."/>
            <person name="Hacquard S."/>
        </authorList>
    </citation>
    <scope>NUCLEOTIDE SEQUENCE</scope>
    <source>
        <strain evidence="12">MPI-CAGE-AT-0016</strain>
    </source>
</reference>
<keyword evidence="9" id="KW-1015">Disulfide bond</keyword>
<keyword evidence="5 10" id="KW-0732">Signal</keyword>
<keyword evidence="3" id="KW-0645">Protease</keyword>
<protein>
    <submittedName>
        <fullName evidence="12">Metalloprotease 1</fullName>
    </submittedName>
</protein>
<keyword evidence="7" id="KW-0862">Zinc</keyword>
<keyword evidence="13" id="KW-1185">Reference proteome</keyword>
<comment type="caution">
    <text evidence="12">The sequence shown here is derived from an EMBL/GenBank/DDBJ whole genome shotgun (WGS) entry which is preliminary data.</text>
</comment>
<evidence type="ECO:0000256" key="4">
    <source>
        <dbReference type="ARBA" id="ARBA00022723"/>
    </source>
</evidence>
<evidence type="ECO:0000256" key="3">
    <source>
        <dbReference type="ARBA" id="ARBA00022670"/>
    </source>
</evidence>
<dbReference type="Proteomes" id="UP000813385">
    <property type="component" value="Unassembled WGS sequence"/>
</dbReference>